<gene>
    <name evidence="2" type="ORF">STRMA_1310</name>
</gene>
<feature type="transmembrane region" description="Helical" evidence="1">
    <location>
        <begin position="6"/>
        <end position="36"/>
    </location>
</feature>
<organism evidence="2 3">
    <name type="scientific">Streptococcus macacae NCTC 11558</name>
    <dbReference type="NCBI Taxonomy" id="764298"/>
    <lineage>
        <taxon>Bacteria</taxon>
        <taxon>Bacillati</taxon>
        <taxon>Bacillota</taxon>
        <taxon>Bacilli</taxon>
        <taxon>Lactobacillales</taxon>
        <taxon>Streptococcaceae</taxon>
        <taxon>Streptococcus</taxon>
    </lineage>
</organism>
<protein>
    <submittedName>
        <fullName evidence="2">Uncharacterized protein</fullName>
    </submittedName>
</protein>
<name>G5JXF4_9STRE</name>
<reference evidence="2 3" key="1">
    <citation type="journal article" date="2014" name="Int. J. Syst. Evol. Microbiol.">
        <title>Phylogenomics and the dynamic genome evolution of the genus Streptococcus.</title>
        <authorList>
            <consortium name="The Broad Institute Genome Sequencing Platform"/>
            <person name="Richards V.P."/>
            <person name="Palmer S.R."/>
            <person name="Pavinski Bitar P.D."/>
            <person name="Qin X."/>
            <person name="Weinstock G.M."/>
            <person name="Highlander S.K."/>
            <person name="Town C.D."/>
            <person name="Burne R.A."/>
            <person name="Stanhope M.J."/>
        </authorList>
    </citation>
    <scope>NUCLEOTIDE SEQUENCE [LARGE SCALE GENOMIC DNA]</scope>
    <source>
        <strain evidence="2 3">NCTC 11558</strain>
    </source>
</reference>
<dbReference type="Proteomes" id="UP000003573">
    <property type="component" value="Unassembled WGS sequence"/>
</dbReference>
<accession>G5JXF4</accession>
<keyword evidence="1" id="KW-0472">Membrane</keyword>
<keyword evidence="1" id="KW-0812">Transmembrane</keyword>
<proteinExistence type="predicted"/>
<sequence length="38" mass="4267">MPAAFMLAWVLWPISKILAVIGFTIFAAANILSYFLEH</sequence>
<evidence type="ECO:0000256" key="1">
    <source>
        <dbReference type="SAM" id="Phobius"/>
    </source>
</evidence>
<dbReference type="AlphaFoldDB" id="G5JXF4"/>
<keyword evidence="3" id="KW-1185">Reference proteome</keyword>
<evidence type="ECO:0000313" key="2">
    <source>
        <dbReference type="EMBL" id="EHJ51982.1"/>
    </source>
</evidence>
<evidence type="ECO:0000313" key="3">
    <source>
        <dbReference type="Proteomes" id="UP000003573"/>
    </source>
</evidence>
<keyword evidence="1" id="KW-1133">Transmembrane helix</keyword>
<comment type="caution">
    <text evidence="2">The sequence shown here is derived from an EMBL/GenBank/DDBJ whole genome shotgun (WGS) entry which is preliminary data.</text>
</comment>
<dbReference type="EMBL" id="AEUW02000001">
    <property type="protein sequence ID" value="EHJ51982.1"/>
    <property type="molecule type" value="Genomic_DNA"/>
</dbReference>